<dbReference type="Proteomes" id="UP001159363">
    <property type="component" value="Chromosome X"/>
</dbReference>
<protein>
    <recommendedName>
        <fullName evidence="3">Retrovirus-related Pol polyprotein from transposon TNT 1-94</fullName>
    </recommendedName>
</protein>
<proteinExistence type="predicted"/>
<organism evidence="1 2">
    <name type="scientific">Dryococelus australis</name>
    <dbReference type="NCBI Taxonomy" id="614101"/>
    <lineage>
        <taxon>Eukaryota</taxon>
        <taxon>Metazoa</taxon>
        <taxon>Ecdysozoa</taxon>
        <taxon>Arthropoda</taxon>
        <taxon>Hexapoda</taxon>
        <taxon>Insecta</taxon>
        <taxon>Pterygota</taxon>
        <taxon>Neoptera</taxon>
        <taxon>Polyneoptera</taxon>
        <taxon>Phasmatodea</taxon>
        <taxon>Verophasmatodea</taxon>
        <taxon>Anareolatae</taxon>
        <taxon>Phasmatidae</taxon>
        <taxon>Eurycanthinae</taxon>
        <taxon>Dryococelus</taxon>
    </lineage>
</organism>
<name>A0ABQ9HMH6_9NEOP</name>
<comment type="caution">
    <text evidence="1">The sequence shown here is derived from an EMBL/GenBank/DDBJ whole genome shotgun (WGS) entry which is preliminary data.</text>
</comment>
<evidence type="ECO:0008006" key="3">
    <source>
        <dbReference type="Google" id="ProtNLM"/>
    </source>
</evidence>
<dbReference type="Pfam" id="PF14223">
    <property type="entry name" value="Retrotran_gag_2"/>
    <property type="match status" value="1"/>
</dbReference>
<gene>
    <name evidence="1" type="ORF">PR048_011654</name>
</gene>
<evidence type="ECO:0000313" key="1">
    <source>
        <dbReference type="EMBL" id="KAJ8885457.1"/>
    </source>
</evidence>
<accession>A0ABQ9HMH6</accession>
<sequence>MPGHDPLSCIFERKNILSKLYVIHDLEEMGSKMDKSDKVCILLLTMPSSYDTIVTALETITNTLTIDFVKSRLLDAELKMKNKNIVKSDSECSFSARDNTNHYGGLGHFISNCPSRNSAPSRERGRGKFHKRSYSHIRPSYNSQEQGQVNSCDTDQTNLIVDSGATEHLVQKSL</sequence>
<keyword evidence="2" id="KW-1185">Reference proteome</keyword>
<evidence type="ECO:0000313" key="2">
    <source>
        <dbReference type="Proteomes" id="UP001159363"/>
    </source>
</evidence>
<dbReference type="EMBL" id="JARBHB010000004">
    <property type="protein sequence ID" value="KAJ8885457.1"/>
    <property type="molecule type" value="Genomic_DNA"/>
</dbReference>
<reference evidence="1 2" key="1">
    <citation type="submission" date="2023-02" db="EMBL/GenBank/DDBJ databases">
        <title>LHISI_Scaffold_Assembly.</title>
        <authorList>
            <person name="Stuart O.P."/>
            <person name="Cleave R."/>
            <person name="Magrath M.J.L."/>
            <person name="Mikheyev A.S."/>
        </authorList>
    </citation>
    <scope>NUCLEOTIDE SEQUENCE [LARGE SCALE GENOMIC DNA]</scope>
    <source>
        <strain evidence="1">Daus_M_001</strain>
        <tissue evidence="1">Leg muscle</tissue>
    </source>
</reference>